<dbReference type="RefSeq" id="WP_136013693.1">
    <property type="nucleotide sequence ID" value="NZ_SRZA01000006.1"/>
</dbReference>
<dbReference type="Proteomes" id="UP000305751">
    <property type="component" value="Unassembled WGS sequence"/>
</dbReference>
<evidence type="ECO:0000313" key="2">
    <source>
        <dbReference type="EMBL" id="TGY07497.1"/>
    </source>
</evidence>
<sequence>MKNRGLNTVLVTLQLAIAVVGMALLYVVYVPLALVRVFVDKDGYLDFVDCVGKCVKTRVGWFRKSAK</sequence>
<reference evidence="2 3" key="1">
    <citation type="submission" date="2019-04" db="EMBL/GenBank/DDBJ databases">
        <title>Microbes associate with the intestines of laboratory mice.</title>
        <authorList>
            <person name="Navarre W."/>
            <person name="Wong E."/>
            <person name="Huang K."/>
            <person name="Tropini C."/>
            <person name="Ng K."/>
            <person name="Yu B."/>
        </authorList>
    </citation>
    <scope>NUCLEOTIDE SEQUENCE [LARGE SCALE GENOMIC DNA]</scope>
    <source>
        <strain evidence="2 3">NM70_E10</strain>
    </source>
</reference>
<dbReference type="EMBL" id="SRZA01000006">
    <property type="protein sequence ID" value="TGY07497.1"/>
    <property type="molecule type" value="Genomic_DNA"/>
</dbReference>
<proteinExistence type="predicted"/>
<feature type="transmembrane region" description="Helical" evidence="1">
    <location>
        <begin position="12"/>
        <end position="35"/>
    </location>
</feature>
<keyword evidence="1" id="KW-1133">Transmembrane helix</keyword>
<name>A0A4S2B0M6_9BACE</name>
<keyword evidence="1" id="KW-0472">Membrane</keyword>
<dbReference type="AlphaFoldDB" id="A0A4S2B0M6"/>
<organism evidence="2 3">
    <name type="scientific">Bacteroides acidifaciens</name>
    <dbReference type="NCBI Taxonomy" id="85831"/>
    <lineage>
        <taxon>Bacteria</taxon>
        <taxon>Pseudomonadati</taxon>
        <taxon>Bacteroidota</taxon>
        <taxon>Bacteroidia</taxon>
        <taxon>Bacteroidales</taxon>
        <taxon>Bacteroidaceae</taxon>
        <taxon>Bacteroides</taxon>
    </lineage>
</organism>
<evidence type="ECO:0000256" key="1">
    <source>
        <dbReference type="SAM" id="Phobius"/>
    </source>
</evidence>
<evidence type="ECO:0000313" key="3">
    <source>
        <dbReference type="Proteomes" id="UP000305751"/>
    </source>
</evidence>
<protein>
    <submittedName>
        <fullName evidence="2">Uncharacterized protein</fullName>
    </submittedName>
</protein>
<accession>A0A4S2B0M6</accession>
<gene>
    <name evidence="2" type="ORF">E5356_04160</name>
</gene>
<keyword evidence="1" id="KW-0812">Transmembrane</keyword>
<keyword evidence="3" id="KW-1185">Reference proteome</keyword>
<comment type="caution">
    <text evidence="2">The sequence shown here is derived from an EMBL/GenBank/DDBJ whole genome shotgun (WGS) entry which is preliminary data.</text>
</comment>